<evidence type="ECO:0000256" key="2">
    <source>
        <dbReference type="ARBA" id="ARBA00022801"/>
    </source>
</evidence>
<dbReference type="CDD" id="cd18787">
    <property type="entry name" value="SF2_C_DEAD"/>
    <property type="match status" value="1"/>
</dbReference>
<evidence type="ECO:0000259" key="10">
    <source>
        <dbReference type="PROSITE" id="PS51195"/>
    </source>
</evidence>
<evidence type="ECO:0000256" key="5">
    <source>
        <dbReference type="PROSITE-ProRule" id="PRU00552"/>
    </source>
</evidence>
<dbReference type="GO" id="GO:0005524">
    <property type="term" value="F:ATP binding"/>
    <property type="evidence" value="ECO:0007669"/>
    <property type="project" value="UniProtKB-KW"/>
</dbReference>
<dbReference type="STRING" id="43265.A0A545UYC4"/>
<dbReference type="PROSITE" id="PS00039">
    <property type="entry name" value="DEAD_ATP_HELICASE"/>
    <property type="match status" value="1"/>
</dbReference>
<feature type="compositionally biased region" description="Basic and acidic residues" evidence="7">
    <location>
        <begin position="725"/>
        <end position="735"/>
    </location>
</feature>
<feature type="compositionally biased region" description="Basic residues" evidence="7">
    <location>
        <begin position="711"/>
        <end position="724"/>
    </location>
</feature>
<dbReference type="Gene3D" id="3.40.50.300">
    <property type="entry name" value="P-loop containing nucleotide triphosphate hydrolases"/>
    <property type="match status" value="2"/>
</dbReference>
<feature type="compositionally biased region" description="Basic and acidic residues" evidence="7">
    <location>
        <begin position="686"/>
        <end position="701"/>
    </location>
</feature>
<reference evidence="11 12" key="1">
    <citation type="journal article" date="2019" name="Appl. Microbiol. Biotechnol.">
        <title>Genome sequence of Isaria javanica and comparative genome analysis insights into family S53 peptidase evolution in fungal entomopathogens.</title>
        <authorList>
            <person name="Lin R."/>
            <person name="Zhang X."/>
            <person name="Xin B."/>
            <person name="Zou M."/>
            <person name="Gao Y."/>
            <person name="Qin F."/>
            <person name="Hu Q."/>
            <person name="Xie B."/>
            <person name="Cheng X."/>
        </authorList>
    </citation>
    <scope>NUCLEOTIDE SEQUENCE [LARGE SCALE GENOMIC DNA]</scope>
    <source>
        <strain evidence="11 12">IJ1G</strain>
    </source>
</reference>
<proteinExistence type="predicted"/>
<keyword evidence="6" id="KW-0175">Coiled coil</keyword>
<keyword evidence="4" id="KW-0067">ATP-binding</keyword>
<feature type="compositionally biased region" description="Acidic residues" evidence="7">
    <location>
        <begin position="174"/>
        <end position="204"/>
    </location>
</feature>
<evidence type="ECO:0000256" key="3">
    <source>
        <dbReference type="ARBA" id="ARBA00022806"/>
    </source>
</evidence>
<feature type="coiled-coil region" evidence="6">
    <location>
        <begin position="631"/>
        <end position="669"/>
    </location>
</feature>
<dbReference type="GO" id="GO:0003676">
    <property type="term" value="F:nucleic acid binding"/>
    <property type="evidence" value="ECO:0007669"/>
    <property type="project" value="InterPro"/>
</dbReference>
<dbReference type="InterPro" id="IPR019236">
    <property type="entry name" value="APP1_cat"/>
</dbReference>
<dbReference type="InterPro" id="IPR014014">
    <property type="entry name" value="RNA_helicase_DEAD_Q_motif"/>
</dbReference>
<protein>
    <submittedName>
        <fullName evidence="11">ATP-dependent RNA helicase DRS1</fullName>
    </submittedName>
</protein>
<feature type="compositionally biased region" description="Polar residues" evidence="7">
    <location>
        <begin position="1525"/>
        <end position="1534"/>
    </location>
</feature>
<dbReference type="InterPro" id="IPR052935">
    <property type="entry name" value="Mg2+_PAP"/>
</dbReference>
<dbReference type="GO" id="GO:0003724">
    <property type="term" value="F:RNA helicase activity"/>
    <property type="evidence" value="ECO:0007669"/>
    <property type="project" value="InterPro"/>
</dbReference>
<dbReference type="PROSITE" id="PS51194">
    <property type="entry name" value="HELICASE_CTER"/>
    <property type="match status" value="1"/>
</dbReference>
<dbReference type="PROSITE" id="PS51192">
    <property type="entry name" value="HELICASE_ATP_BIND_1"/>
    <property type="match status" value="1"/>
</dbReference>
<dbReference type="PROSITE" id="PS51195">
    <property type="entry name" value="Q_MOTIF"/>
    <property type="match status" value="1"/>
</dbReference>
<feature type="compositionally biased region" description="Basic and acidic residues" evidence="7">
    <location>
        <begin position="237"/>
        <end position="248"/>
    </location>
</feature>
<dbReference type="GO" id="GO:0008195">
    <property type="term" value="F:phosphatidate phosphatase activity"/>
    <property type="evidence" value="ECO:0007669"/>
    <property type="project" value="InterPro"/>
</dbReference>
<dbReference type="Proteomes" id="UP000315783">
    <property type="component" value="Unassembled WGS sequence"/>
</dbReference>
<feature type="region of interest" description="Disordered" evidence="7">
    <location>
        <begin position="21"/>
        <end position="80"/>
    </location>
</feature>
<dbReference type="CDD" id="cd17947">
    <property type="entry name" value="DEADc_DDX27"/>
    <property type="match status" value="1"/>
</dbReference>
<feature type="compositionally biased region" description="Acidic residues" evidence="7">
    <location>
        <begin position="215"/>
        <end position="227"/>
    </location>
</feature>
<feature type="domain" description="Helicase C-terminal" evidence="9">
    <location>
        <begin position="485"/>
        <end position="633"/>
    </location>
</feature>
<keyword evidence="2" id="KW-0378">Hydrolase</keyword>
<dbReference type="SMART" id="SM00490">
    <property type="entry name" value="HELICc"/>
    <property type="match status" value="1"/>
</dbReference>
<dbReference type="InterPro" id="IPR001650">
    <property type="entry name" value="Helicase_C-like"/>
</dbReference>
<feature type="compositionally biased region" description="Basic residues" evidence="7">
    <location>
        <begin position="38"/>
        <end position="50"/>
    </location>
</feature>
<dbReference type="PANTHER" id="PTHR28208">
    <property type="entry name" value="PHOSPHATIDATE PHOSPHATASE APP1"/>
    <property type="match status" value="1"/>
</dbReference>
<organism evidence="11 12">
    <name type="scientific">Cordyceps javanica</name>
    <dbReference type="NCBI Taxonomy" id="43265"/>
    <lineage>
        <taxon>Eukaryota</taxon>
        <taxon>Fungi</taxon>
        <taxon>Dikarya</taxon>
        <taxon>Ascomycota</taxon>
        <taxon>Pezizomycotina</taxon>
        <taxon>Sordariomycetes</taxon>
        <taxon>Hypocreomycetidae</taxon>
        <taxon>Hypocreales</taxon>
        <taxon>Cordycipitaceae</taxon>
        <taxon>Cordyceps</taxon>
    </lineage>
</organism>
<dbReference type="InterPro" id="IPR014001">
    <property type="entry name" value="Helicase_ATP-bd"/>
</dbReference>
<keyword evidence="1" id="KW-0547">Nucleotide-binding</keyword>
<dbReference type="InterPro" id="IPR027417">
    <property type="entry name" value="P-loop_NTPase"/>
</dbReference>
<feature type="region of interest" description="Disordered" evidence="7">
    <location>
        <begin position="1441"/>
        <end position="1474"/>
    </location>
</feature>
<evidence type="ECO:0000313" key="12">
    <source>
        <dbReference type="Proteomes" id="UP000315783"/>
    </source>
</evidence>
<name>A0A545UYC4_9HYPO</name>
<dbReference type="EMBL" id="SPUK01000009">
    <property type="protein sequence ID" value="TQV94443.1"/>
    <property type="molecule type" value="Genomic_DNA"/>
</dbReference>
<dbReference type="Pfam" id="PF00270">
    <property type="entry name" value="DEAD"/>
    <property type="match status" value="1"/>
</dbReference>
<feature type="region of interest" description="Disordered" evidence="7">
    <location>
        <begin position="1074"/>
        <end position="1171"/>
    </location>
</feature>
<dbReference type="SMART" id="SM00487">
    <property type="entry name" value="DEXDc"/>
    <property type="match status" value="1"/>
</dbReference>
<feature type="region of interest" description="Disordered" evidence="7">
    <location>
        <begin position="686"/>
        <end position="776"/>
    </location>
</feature>
<sequence length="1719" mass="189946">MAPALKRKIFEDDFIHTISDNDEDVVEEELIQPEPPKKKSKKTKKAKKAPKVKDTSADEDEEEEGIWGQNDDDDGAMDSDFEFLADNAGDFGEEAFEGWGFDGARKGMNMNKKMVDIDEIIRRRREKKGEAPAGQGGGLEEGEDDTIENGDMEMDDDDDEVLADDAFGMNVDLGSEEEDEDAKEGVDGEDGDEQEEGDASDDDSVATPEAHPDDDVSDASDEEDAEEEAKRAAFFAPEEKPKGGKEEKLSSFQAMSLSRPILRGLTNVGFTKPTPIQSKTIPIALMGKDLVGGAVTGSGKTGAFIIPILERLLYRPKKIPTTRVVVLTPTRELAIQCHAVATKLAAHTDIKFTLAVGGLSLKVQEAELRLRPDVIIATPGRFIDHMRNSASFPIDTVEILVLDEADRMLEDGFADELNEILTTLPKSRQTMLFSATMTSTVDRLIRVGMNKPARVMVDSQKKTVGTLVQEFVRLRPGREDKRMGYLAHICKTLYTERVIIFFRQKKDAHEARIIFGILGMTCAELHGSMSQTGRIESVEAFRDGKVNYLLATDLASRGLDIKGVDTVINYEAPQSLEIYVHRVGRTARAGRKGVALTLAAESDRKVVKAAVKAGKAQGAKISSRMIEAEQADKFQAQIDAMAQEIKEIMREEKEEKQFAQAEMQVRKGENMIEHEAEIKSRPKRTWFETEHDKKKAKEAGKTELNGAREPSKKKALGKLSNKVKKQLDIKAERADGMGWRKGKTDALSAKTKQSQKGGPKGKKGKSGGLPKSPPGKLAPFRIFNLGRLRPQLVRQRLSLLRRAIPATLRQRYNDHLARFHLDTLPAVKHGLQSRVYRYLLRRQSRRIERGRIAGLLVKRRQQLGSCRPRLAVAPHQQRAVSAGDGRTRGRTVTRHYKMPAFGFQAAAMPGMGSDDAQPGQGERGYRRRKLAEMAGSIYRSGQQAVTDMRETYVQTRARMADTETDGRSHIHIPGAFPDAAITVQGDEHLVLFPSYAKHHVKRDWSNIQSQNQMQEQDGPVRDEDYWRQEFEKHEDERAIADVDVRGWIYNPQSGPISRRNRILIGLARQLSGISAPRAEANGTDSTTDAPPTHHQIHEEEKEQEKIDQEAANIERKGRQEKQIAGAGGYSEEPFGNSTYASESFYSRRSRRRGSQTPESAPTSPLFGPRQSNANELSEAELTLANANLMARLAPFMTTPLIGLPITVFFYNDTQSQSRTVLTDDAGHFNLRAALDFVPTHVRVLGNEDLSATQEVKLTEARGVSLISDIDDTVKKSNIASGAREIFRNTFIRELRDLTIEGVQEWYTDMHAQGVMFHYCSNSPWQLFPVLASFFKLGGLPPGSLHLKQYSGMLQGIFEPVAERKKGTLTRLLRDFPHRKFLLVGDSGEADLEVYTDLAIAHPGRILAIFIRDVTTTERPGYFDSAYDLTKKRFGSLAMDDGRLSAENNNKPRQHSAPVVSPIEEKSPAGPAMGTLIDFSEEPEEAKLDQAAALSQVRNMKPVSATDLLSRKAPPPRPAKPAALRGTSSMTSNTDAGLGIRGGGGNAADVPPPKPPRIKTTEPSFVAPNLSRRSSSKAASELGDGTTPSSPDVAPPLPRRRGPASLRNLSPRLFGHNRGLSYNSDVDFDPLPPAANPVPAAAGLAYYRSGSRSGVATPSGSPTIGAQGVNRKQDMWRRRVARAHEQLEQLGVVLYTWRKGQDVSAEAAAIIKHALDDMHE</sequence>
<evidence type="ECO:0000259" key="9">
    <source>
        <dbReference type="PROSITE" id="PS51194"/>
    </source>
</evidence>
<feature type="compositionally biased region" description="Acidic residues" evidence="7">
    <location>
        <begin position="21"/>
        <end position="31"/>
    </location>
</feature>
<evidence type="ECO:0000256" key="1">
    <source>
        <dbReference type="ARBA" id="ARBA00022741"/>
    </source>
</evidence>
<feature type="compositionally biased region" description="Basic and acidic residues" evidence="7">
    <location>
        <begin position="1095"/>
        <end position="1121"/>
    </location>
</feature>
<feature type="region of interest" description="Disordered" evidence="7">
    <location>
        <begin position="1504"/>
        <end position="1611"/>
    </location>
</feature>
<comment type="caution">
    <text evidence="11">The sequence shown here is derived from an EMBL/GenBank/DDBJ whole genome shotgun (WGS) entry which is preliminary data.</text>
</comment>
<dbReference type="InterPro" id="IPR011545">
    <property type="entry name" value="DEAD/DEAH_box_helicase_dom"/>
</dbReference>
<feature type="region of interest" description="Disordered" evidence="7">
    <location>
        <begin position="123"/>
        <end position="248"/>
    </location>
</feature>
<feature type="domain" description="Helicase ATP-binding" evidence="8">
    <location>
        <begin position="281"/>
        <end position="455"/>
    </location>
</feature>
<evidence type="ECO:0000313" key="11">
    <source>
        <dbReference type="EMBL" id="TQV94443.1"/>
    </source>
</evidence>
<feature type="short sequence motif" description="Q motif" evidence="5">
    <location>
        <begin position="250"/>
        <end position="278"/>
    </location>
</feature>
<keyword evidence="3 11" id="KW-0347">Helicase</keyword>
<dbReference type="SUPFAM" id="SSF52540">
    <property type="entry name" value="P-loop containing nucleoside triphosphate hydrolases"/>
    <property type="match status" value="2"/>
</dbReference>
<dbReference type="Pfam" id="PF00271">
    <property type="entry name" value="Helicase_C"/>
    <property type="match status" value="1"/>
</dbReference>
<feature type="domain" description="DEAD-box RNA helicase Q" evidence="10">
    <location>
        <begin position="250"/>
        <end position="278"/>
    </location>
</feature>
<evidence type="ECO:0000256" key="6">
    <source>
        <dbReference type="SAM" id="Coils"/>
    </source>
</evidence>
<dbReference type="PANTHER" id="PTHR28208:SF3">
    <property type="entry name" value="PHOSPHATIDATE PHOSPHATASE APP1"/>
    <property type="match status" value="1"/>
</dbReference>
<accession>A0A545UYC4</accession>
<feature type="compositionally biased region" description="Acidic residues" evidence="7">
    <location>
        <begin position="57"/>
        <end position="80"/>
    </location>
</feature>
<dbReference type="GO" id="GO:0030479">
    <property type="term" value="C:actin cortical patch"/>
    <property type="evidence" value="ECO:0007669"/>
    <property type="project" value="TreeGrafter"/>
</dbReference>
<dbReference type="Pfam" id="PF09949">
    <property type="entry name" value="APP1_cat"/>
    <property type="match status" value="1"/>
</dbReference>
<feature type="compositionally biased region" description="Acidic residues" evidence="7">
    <location>
        <begin position="140"/>
        <end position="163"/>
    </location>
</feature>
<evidence type="ECO:0000259" key="8">
    <source>
        <dbReference type="PROSITE" id="PS51192"/>
    </source>
</evidence>
<dbReference type="InterPro" id="IPR000629">
    <property type="entry name" value="RNA-helicase_DEAD-box_CS"/>
</dbReference>
<evidence type="ECO:0000256" key="7">
    <source>
        <dbReference type="SAM" id="MobiDB-lite"/>
    </source>
</evidence>
<evidence type="ECO:0000256" key="4">
    <source>
        <dbReference type="ARBA" id="ARBA00022840"/>
    </source>
</evidence>
<keyword evidence="12" id="KW-1185">Reference proteome</keyword>
<gene>
    <name evidence="11" type="ORF">IF1G_06454</name>
</gene>